<evidence type="ECO:0000313" key="15">
    <source>
        <dbReference type="Proteomes" id="UP000663854"/>
    </source>
</evidence>
<evidence type="ECO:0000256" key="7">
    <source>
        <dbReference type="ARBA" id="ARBA00023224"/>
    </source>
</evidence>
<dbReference type="Proteomes" id="UP000663870">
    <property type="component" value="Unassembled WGS sequence"/>
</dbReference>
<keyword evidence="16" id="KW-1185">Reference proteome</keyword>
<comment type="caution">
    <text evidence="10">The sequence shown here is derived from an EMBL/GenBank/DDBJ whole genome shotgun (WGS) entry which is preliminary data.</text>
</comment>
<dbReference type="GO" id="GO:0004930">
    <property type="term" value="F:G protein-coupled receptor activity"/>
    <property type="evidence" value="ECO:0007669"/>
    <property type="project" value="UniProtKB-KW"/>
</dbReference>
<keyword evidence="6" id="KW-0675">Receptor</keyword>
<dbReference type="EMBL" id="CAJOBE010006666">
    <property type="protein sequence ID" value="CAF4013633.1"/>
    <property type="molecule type" value="Genomic_DNA"/>
</dbReference>
<reference evidence="10" key="1">
    <citation type="submission" date="2021-02" db="EMBL/GenBank/DDBJ databases">
        <authorList>
            <person name="Nowell W R."/>
        </authorList>
    </citation>
    <scope>NUCLEOTIDE SEQUENCE</scope>
</reference>
<dbReference type="EMBL" id="CAJNOO010002128">
    <property type="protein sequence ID" value="CAF1238792.1"/>
    <property type="molecule type" value="Genomic_DNA"/>
</dbReference>
<dbReference type="InterPro" id="IPR000276">
    <property type="entry name" value="GPCR_Rhodpsn"/>
</dbReference>
<dbReference type="EMBL" id="CAJNOH010001102">
    <property type="protein sequence ID" value="CAF1176370.1"/>
    <property type="molecule type" value="Genomic_DNA"/>
</dbReference>
<dbReference type="SUPFAM" id="SSF81321">
    <property type="entry name" value="Family A G protein-coupled receptor-like"/>
    <property type="match status" value="1"/>
</dbReference>
<dbReference type="Proteomes" id="UP000663854">
    <property type="component" value="Unassembled WGS sequence"/>
</dbReference>
<feature type="transmembrane region" description="Helical" evidence="8">
    <location>
        <begin position="262"/>
        <end position="284"/>
    </location>
</feature>
<feature type="transmembrane region" description="Helical" evidence="8">
    <location>
        <begin position="217"/>
        <end position="242"/>
    </location>
</feature>
<evidence type="ECO:0000256" key="2">
    <source>
        <dbReference type="ARBA" id="ARBA00022692"/>
    </source>
</evidence>
<feature type="domain" description="G-protein coupled receptors family 1 profile" evidence="9">
    <location>
        <begin position="61"/>
        <end position="327"/>
    </location>
</feature>
<feature type="transmembrane region" description="Helical" evidence="8">
    <location>
        <begin position="81"/>
        <end position="102"/>
    </location>
</feature>
<dbReference type="OrthoDB" id="9990906at2759"/>
<feature type="transmembrane region" description="Helical" evidence="8">
    <location>
        <begin position="304"/>
        <end position="328"/>
    </location>
</feature>
<dbReference type="InterPro" id="IPR017452">
    <property type="entry name" value="GPCR_Rhodpsn_7TM"/>
</dbReference>
<evidence type="ECO:0000256" key="8">
    <source>
        <dbReference type="SAM" id="Phobius"/>
    </source>
</evidence>
<sequence length="429" mass="49534">MPTTTTHRIDDGKYTEIDLMTTTLSPITSGTCENQTISPLDEIENRINIVVPYLVILGIIGNGLSILTFSQRKLRKLSCGCYLLLLAISDTIALLVISRPYFFKQFDMEHHLNSSILCGLHLFLTKLFDELTPWLLVFVACNRLVLSRYPRNHHCFQTSRSALWSTLFLLIIIILLNVHLLFGIGVGYSQSQPCKSVCGPLSKSPIYIFFYKNVSPVIDLCFSLIIPFCIVFVANIFILANVRRVKRRVLRVRRRKRASRNARLSVVLLADLITFLIVSLPVLLVECIYRFTRAIEYNEQFDNYLGIAWLIASKIFYLNYSLSFYFYVLTSSYFRHHFLLAIRCKKLHSMFFKPTNGKKNPQTYETTDYMLTYRPSPTSTSSKIITKTYDFNFSYEPCQQQETRHILATINESIPLPENYQTSAVLSYI</sequence>
<feature type="transmembrane region" description="Helical" evidence="8">
    <location>
        <begin position="161"/>
        <end position="182"/>
    </location>
</feature>
<dbReference type="Proteomes" id="UP000663889">
    <property type="component" value="Unassembled WGS sequence"/>
</dbReference>
<evidence type="ECO:0000256" key="4">
    <source>
        <dbReference type="ARBA" id="ARBA00023040"/>
    </source>
</evidence>
<evidence type="ECO:0000313" key="16">
    <source>
        <dbReference type="Proteomes" id="UP000663870"/>
    </source>
</evidence>
<name>A0A814UJJ0_9BILA</name>
<protein>
    <recommendedName>
        <fullName evidence="9">G-protein coupled receptors family 1 profile domain-containing protein</fullName>
    </recommendedName>
</protein>
<keyword evidence="5 8" id="KW-0472">Membrane</keyword>
<evidence type="ECO:0000313" key="13">
    <source>
        <dbReference type="EMBL" id="CAF1434041.1"/>
    </source>
</evidence>
<evidence type="ECO:0000259" key="9">
    <source>
        <dbReference type="PROSITE" id="PS50262"/>
    </source>
</evidence>
<evidence type="ECO:0000256" key="3">
    <source>
        <dbReference type="ARBA" id="ARBA00022989"/>
    </source>
</evidence>
<dbReference type="PANTHER" id="PTHR24243">
    <property type="entry name" value="G-PROTEIN COUPLED RECEPTOR"/>
    <property type="match status" value="1"/>
</dbReference>
<keyword evidence="4" id="KW-0297">G-protein coupled receptor</keyword>
<keyword evidence="2 8" id="KW-0812">Transmembrane</keyword>
<dbReference type="PROSITE" id="PS50262">
    <property type="entry name" value="G_PROTEIN_RECEP_F1_2"/>
    <property type="match status" value="1"/>
</dbReference>
<keyword evidence="7" id="KW-0807">Transducer</keyword>
<keyword evidence="3 8" id="KW-1133">Transmembrane helix</keyword>
<proteinExistence type="predicted"/>
<evidence type="ECO:0000256" key="1">
    <source>
        <dbReference type="ARBA" id="ARBA00004141"/>
    </source>
</evidence>
<evidence type="ECO:0000256" key="6">
    <source>
        <dbReference type="ARBA" id="ARBA00023170"/>
    </source>
</evidence>
<gene>
    <name evidence="14" type="ORF">FNK824_LOCUS26651</name>
    <name evidence="13" type="ORF">JXQ802_LOCUS36602</name>
    <name evidence="10" type="ORF">PYM288_LOCUS23558</name>
    <name evidence="12" type="ORF">RFH988_LOCUS26561</name>
    <name evidence="11" type="ORF">SEV965_LOCUS20876</name>
</gene>
<evidence type="ECO:0000313" key="11">
    <source>
        <dbReference type="EMBL" id="CAF1196117.1"/>
    </source>
</evidence>
<accession>A0A814UJJ0</accession>
<dbReference type="EMBL" id="CAJNOL010001891">
    <property type="protein sequence ID" value="CAF1434041.1"/>
    <property type="molecule type" value="Genomic_DNA"/>
</dbReference>
<evidence type="ECO:0000256" key="5">
    <source>
        <dbReference type="ARBA" id="ARBA00023136"/>
    </source>
</evidence>
<dbReference type="Proteomes" id="UP000663874">
    <property type="component" value="Unassembled WGS sequence"/>
</dbReference>
<comment type="subcellular location">
    <subcellularLocation>
        <location evidence="1">Membrane</location>
        <topology evidence="1">Multi-pass membrane protein</topology>
    </subcellularLocation>
</comment>
<feature type="transmembrane region" description="Helical" evidence="8">
    <location>
        <begin position="49"/>
        <end position="69"/>
    </location>
</feature>
<dbReference type="Pfam" id="PF00001">
    <property type="entry name" value="7tm_1"/>
    <property type="match status" value="1"/>
</dbReference>
<dbReference type="Proteomes" id="UP000663882">
    <property type="component" value="Unassembled WGS sequence"/>
</dbReference>
<dbReference type="Gene3D" id="1.20.1070.10">
    <property type="entry name" value="Rhodopsin 7-helix transmembrane proteins"/>
    <property type="match status" value="1"/>
</dbReference>
<evidence type="ECO:0000313" key="10">
    <source>
        <dbReference type="EMBL" id="CAF1176370.1"/>
    </source>
</evidence>
<dbReference type="GO" id="GO:0005886">
    <property type="term" value="C:plasma membrane"/>
    <property type="evidence" value="ECO:0007669"/>
    <property type="project" value="TreeGrafter"/>
</dbReference>
<dbReference type="AlphaFoldDB" id="A0A814UJJ0"/>
<evidence type="ECO:0000313" key="12">
    <source>
        <dbReference type="EMBL" id="CAF1238792.1"/>
    </source>
</evidence>
<dbReference type="EMBL" id="CAJNOU010001385">
    <property type="protein sequence ID" value="CAF1196117.1"/>
    <property type="molecule type" value="Genomic_DNA"/>
</dbReference>
<evidence type="ECO:0000313" key="14">
    <source>
        <dbReference type="EMBL" id="CAF4013633.1"/>
    </source>
</evidence>
<organism evidence="10 15">
    <name type="scientific">Rotaria sordida</name>
    <dbReference type="NCBI Taxonomy" id="392033"/>
    <lineage>
        <taxon>Eukaryota</taxon>
        <taxon>Metazoa</taxon>
        <taxon>Spiralia</taxon>
        <taxon>Gnathifera</taxon>
        <taxon>Rotifera</taxon>
        <taxon>Eurotatoria</taxon>
        <taxon>Bdelloidea</taxon>
        <taxon>Philodinida</taxon>
        <taxon>Philodinidae</taxon>
        <taxon>Rotaria</taxon>
    </lineage>
</organism>
<dbReference type="PANTHER" id="PTHR24243:SF230">
    <property type="entry name" value="G-PROTEIN COUPLED RECEPTORS FAMILY 1 PROFILE DOMAIN-CONTAINING PROTEIN"/>
    <property type="match status" value="1"/>
</dbReference>